<dbReference type="PANTHER" id="PTHR43537">
    <property type="entry name" value="TRANSCRIPTIONAL REGULATOR, GNTR FAMILY"/>
    <property type="match status" value="1"/>
</dbReference>
<evidence type="ECO:0000256" key="1">
    <source>
        <dbReference type="ARBA" id="ARBA00023015"/>
    </source>
</evidence>
<dbReference type="Gene3D" id="1.20.120.530">
    <property type="entry name" value="GntR ligand-binding domain-like"/>
    <property type="match status" value="1"/>
</dbReference>
<dbReference type="InterPro" id="IPR036388">
    <property type="entry name" value="WH-like_DNA-bd_sf"/>
</dbReference>
<organism evidence="5 6">
    <name type="scientific">Caballeronia udeis</name>
    <dbReference type="NCBI Taxonomy" id="1232866"/>
    <lineage>
        <taxon>Bacteria</taxon>
        <taxon>Pseudomonadati</taxon>
        <taxon>Pseudomonadota</taxon>
        <taxon>Betaproteobacteria</taxon>
        <taxon>Burkholderiales</taxon>
        <taxon>Burkholderiaceae</taxon>
        <taxon>Caballeronia</taxon>
    </lineage>
</organism>
<dbReference type="Gene3D" id="1.10.10.10">
    <property type="entry name" value="Winged helix-like DNA-binding domain superfamily/Winged helix DNA-binding domain"/>
    <property type="match status" value="1"/>
</dbReference>
<dbReference type="Pfam" id="PF00392">
    <property type="entry name" value="GntR"/>
    <property type="match status" value="1"/>
</dbReference>
<dbReference type="GO" id="GO:0003677">
    <property type="term" value="F:DNA binding"/>
    <property type="evidence" value="ECO:0007669"/>
    <property type="project" value="UniProtKB-KW"/>
</dbReference>
<dbReference type="Proteomes" id="UP001620514">
    <property type="component" value="Unassembled WGS sequence"/>
</dbReference>
<dbReference type="InterPro" id="IPR008920">
    <property type="entry name" value="TF_FadR/GntR_C"/>
</dbReference>
<keyword evidence="6" id="KW-1185">Reference proteome</keyword>
<protein>
    <submittedName>
        <fullName evidence="5">DNA-binding GntR family transcriptional regulator</fullName>
    </submittedName>
</protein>
<reference evidence="5 6" key="1">
    <citation type="submission" date="2024-10" db="EMBL/GenBank/DDBJ databases">
        <authorList>
            <person name="Deangelis K."/>
            <person name="Huntemann M."/>
            <person name="Clum A."/>
            <person name="Wang J."/>
            <person name="Palaniappan K."/>
            <person name="Ritter S."/>
            <person name="Chen I.-M."/>
            <person name="Stamatis D."/>
            <person name="Reddy T."/>
            <person name="O'Malley R."/>
            <person name="Daum C."/>
            <person name="Ng V."/>
            <person name="Ivanova N."/>
            <person name="Kyrpides N."/>
            <person name="Woyke T."/>
        </authorList>
    </citation>
    <scope>NUCLEOTIDE SEQUENCE [LARGE SCALE GENOMIC DNA]</scope>
    <source>
        <strain evidence="5 6">GAS97</strain>
    </source>
</reference>
<dbReference type="InterPro" id="IPR011711">
    <property type="entry name" value="GntR_C"/>
</dbReference>
<gene>
    <name evidence="5" type="ORF">ABH943_005454</name>
</gene>
<keyword evidence="2 5" id="KW-0238">DNA-binding</keyword>
<proteinExistence type="predicted"/>
<keyword evidence="3" id="KW-0804">Transcription</keyword>
<evidence type="ECO:0000259" key="4">
    <source>
        <dbReference type="PROSITE" id="PS50949"/>
    </source>
</evidence>
<dbReference type="SUPFAM" id="SSF48008">
    <property type="entry name" value="GntR ligand-binding domain-like"/>
    <property type="match status" value="1"/>
</dbReference>
<evidence type="ECO:0000256" key="2">
    <source>
        <dbReference type="ARBA" id="ARBA00023125"/>
    </source>
</evidence>
<dbReference type="InterPro" id="IPR036390">
    <property type="entry name" value="WH_DNA-bd_sf"/>
</dbReference>
<dbReference type="EMBL" id="JBIYDN010000019">
    <property type="protein sequence ID" value="MFK4445429.1"/>
    <property type="molecule type" value="Genomic_DNA"/>
</dbReference>
<name>A0ABW8MP07_9BURK</name>
<evidence type="ECO:0000313" key="5">
    <source>
        <dbReference type="EMBL" id="MFK4445429.1"/>
    </source>
</evidence>
<comment type="caution">
    <text evidence="5">The sequence shown here is derived from an EMBL/GenBank/DDBJ whole genome shotgun (WGS) entry which is preliminary data.</text>
</comment>
<keyword evidence="1" id="KW-0805">Transcription regulation</keyword>
<dbReference type="PANTHER" id="PTHR43537:SF39">
    <property type="entry name" value="HTH-TYPE TRANSCRIPTIONAL REGULATOR MCBR"/>
    <property type="match status" value="1"/>
</dbReference>
<dbReference type="SUPFAM" id="SSF46785">
    <property type="entry name" value="Winged helix' DNA-binding domain"/>
    <property type="match status" value="1"/>
</dbReference>
<evidence type="ECO:0000313" key="6">
    <source>
        <dbReference type="Proteomes" id="UP001620514"/>
    </source>
</evidence>
<dbReference type="SMART" id="SM00345">
    <property type="entry name" value="HTH_GNTR"/>
    <property type="match status" value="1"/>
</dbReference>
<dbReference type="Pfam" id="PF07729">
    <property type="entry name" value="FCD"/>
    <property type="match status" value="1"/>
</dbReference>
<dbReference type="PROSITE" id="PS50949">
    <property type="entry name" value="HTH_GNTR"/>
    <property type="match status" value="1"/>
</dbReference>
<accession>A0ABW8MP07</accession>
<feature type="domain" description="HTH gntR-type" evidence="4">
    <location>
        <begin position="11"/>
        <end position="78"/>
    </location>
</feature>
<reference evidence="5 6" key="2">
    <citation type="submission" date="2024-11" db="EMBL/GenBank/DDBJ databases">
        <title>Using genomics to understand microbial adaptation to soil warming.</title>
        <authorList>
            <person name="Deangelis K.M. PhD."/>
        </authorList>
    </citation>
    <scope>NUCLEOTIDE SEQUENCE [LARGE SCALE GENOMIC DNA]</scope>
    <source>
        <strain evidence="5 6">GAS97</strain>
    </source>
</reference>
<dbReference type="RefSeq" id="WP_404610424.1">
    <property type="nucleotide sequence ID" value="NZ_JBIYDN010000019.1"/>
</dbReference>
<dbReference type="SMART" id="SM00895">
    <property type="entry name" value="FCD"/>
    <property type="match status" value="1"/>
</dbReference>
<evidence type="ECO:0000256" key="3">
    <source>
        <dbReference type="ARBA" id="ARBA00023163"/>
    </source>
</evidence>
<sequence>MKYPIEDVLRSNLGASVYGTLRESLATGRFKPDARLRIRELAEQLGTSVTPARDAILQLASEGALVLRSPRDIRVPVLSVERYLEIRAIRVELEGLAAAAAARAVSPAALAELENLVELNKKAIEDGDLVTALLYNQRFHLGLAKAAGMPTLEELIDQLWVRVAPLIAASYEAFSDRSRVGHHESVLRALRDRDSDGARRAIREDILEGGEAMLACIKSFTIFDD</sequence>
<dbReference type="InterPro" id="IPR000524">
    <property type="entry name" value="Tscrpt_reg_HTH_GntR"/>
</dbReference>